<sequence length="463" mass="51310">MITNLHFAAIFFTVIGNIIVEAEGTIGINWGRQNAQRLVPSMVVDVLLQNQVPAARVYSTQEDVLEAFAWSGINLTVTIFDITKVSNENDSQAWVQNRIHWLDDASIRHVYLGNHAFIKGINNSTIQTMAVEAVRNLQAALDDAGHGDIKVTLPSPIQILKGNITKPSEAELKDSIRDEFGRFLKLLQESGAHLAIELFPIDIMLWLGIDDPSFAYADGRSTHVVTDVHGAVYTNVFEFAHDAFAWAIEKAGAPDVEIVVSHIGWPTDGYSSASVANAERFYKTLLPLVTSGRGTPKRPGKPIKIFVHALTDENKNPDTIPYGRHWGIYRSNGEPKYRIDLTGQGRDIFPVNARGIMRMPQRWCMLDHEKAAGDRTKVQVQYEKACGPKGGDCTSLAPGGSCSSLDDMEKVSYAFNMNFQSHFQDEGQCWYEGLGKVVTEDPSRGTCVFPVEVVKGQQDNFKN</sequence>
<comment type="similarity">
    <text evidence="1 6">Belongs to the glycosyl hydrolase 17 family.</text>
</comment>
<feature type="domain" description="X8" evidence="8">
    <location>
        <begin position="362"/>
        <end position="449"/>
    </location>
</feature>
<keyword evidence="2 7" id="KW-0732">Signal</keyword>
<evidence type="ECO:0000256" key="6">
    <source>
        <dbReference type="RuleBase" id="RU004335"/>
    </source>
</evidence>
<dbReference type="Pfam" id="PF00332">
    <property type="entry name" value="Glyco_hydro_17"/>
    <property type="match status" value="1"/>
</dbReference>
<evidence type="ECO:0000256" key="4">
    <source>
        <dbReference type="ARBA" id="ARBA00023157"/>
    </source>
</evidence>
<feature type="chain" id="PRO_5040339471" evidence="7">
    <location>
        <begin position="25"/>
        <end position="463"/>
    </location>
</feature>
<keyword evidence="10" id="KW-1185">Reference proteome</keyword>
<evidence type="ECO:0000256" key="1">
    <source>
        <dbReference type="ARBA" id="ARBA00008773"/>
    </source>
</evidence>
<evidence type="ECO:0000259" key="8">
    <source>
        <dbReference type="SMART" id="SM00768"/>
    </source>
</evidence>
<dbReference type="Gene3D" id="3.20.20.80">
    <property type="entry name" value="Glycosidases"/>
    <property type="match status" value="1"/>
</dbReference>
<comment type="caution">
    <text evidence="9">The sequence shown here is derived from an EMBL/GenBank/DDBJ whole genome shotgun (WGS) entry which is preliminary data.</text>
</comment>
<dbReference type="Proteomes" id="UP001153555">
    <property type="component" value="Unassembled WGS sequence"/>
</dbReference>
<dbReference type="Pfam" id="PF07983">
    <property type="entry name" value="X8"/>
    <property type="match status" value="1"/>
</dbReference>
<evidence type="ECO:0000256" key="3">
    <source>
        <dbReference type="ARBA" id="ARBA00022801"/>
    </source>
</evidence>
<dbReference type="InterPro" id="IPR017853">
    <property type="entry name" value="GH"/>
</dbReference>
<evidence type="ECO:0000256" key="5">
    <source>
        <dbReference type="ARBA" id="ARBA00023295"/>
    </source>
</evidence>
<evidence type="ECO:0000256" key="7">
    <source>
        <dbReference type="SAM" id="SignalP"/>
    </source>
</evidence>
<dbReference type="EMBL" id="CACSLK010011299">
    <property type="protein sequence ID" value="CAA0812794.1"/>
    <property type="molecule type" value="Genomic_DNA"/>
</dbReference>
<keyword evidence="4" id="KW-1015">Disulfide bond</keyword>
<proteinExistence type="inferred from homology"/>
<organism evidence="9 10">
    <name type="scientific">Striga hermonthica</name>
    <name type="common">Purple witchweed</name>
    <name type="synonym">Buchnera hermonthica</name>
    <dbReference type="NCBI Taxonomy" id="68872"/>
    <lineage>
        <taxon>Eukaryota</taxon>
        <taxon>Viridiplantae</taxon>
        <taxon>Streptophyta</taxon>
        <taxon>Embryophyta</taxon>
        <taxon>Tracheophyta</taxon>
        <taxon>Spermatophyta</taxon>
        <taxon>Magnoliopsida</taxon>
        <taxon>eudicotyledons</taxon>
        <taxon>Gunneridae</taxon>
        <taxon>Pentapetalae</taxon>
        <taxon>asterids</taxon>
        <taxon>lamiids</taxon>
        <taxon>Lamiales</taxon>
        <taxon>Orobanchaceae</taxon>
        <taxon>Buchnereae</taxon>
        <taxon>Striga</taxon>
    </lineage>
</organism>
<dbReference type="OrthoDB" id="888856at2759"/>
<evidence type="ECO:0000256" key="2">
    <source>
        <dbReference type="ARBA" id="ARBA00022729"/>
    </source>
</evidence>
<dbReference type="PANTHER" id="PTHR32227">
    <property type="entry name" value="GLUCAN ENDO-1,3-BETA-GLUCOSIDASE BG1-RELATED-RELATED"/>
    <property type="match status" value="1"/>
</dbReference>
<dbReference type="GO" id="GO:0004553">
    <property type="term" value="F:hydrolase activity, hydrolyzing O-glycosyl compounds"/>
    <property type="evidence" value="ECO:0007669"/>
    <property type="project" value="InterPro"/>
</dbReference>
<keyword evidence="3 9" id="KW-0378">Hydrolase</keyword>
<accession>A0A9N7R587</accession>
<dbReference type="InterPro" id="IPR012946">
    <property type="entry name" value="X8"/>
</dbReference>
<dbReference type="InterPro" id="IPR000490">
    <property type="entry name" value="Glyco_hydro_17"/>
</dbReference>
<dbReference type="GO" id="GO:0005975">
    <property type="term" value="P:carbohydrate metabolic process"/>
    <property type="evidence" value="ECO:0007669"/>
    <property type="project" value="InterPro"/>
</dbReference>
<evidence type="ECO:0000313" key="10">
    <source>
        <dbReference type="Proteomes" id="UP001153555"/>
    </source>
</evidence>
<evidence type="ECO:0000313" key="9">
    <source>
        <dbReference type="EMBL" id="CAA0812794.1"/>
    </source>
</evidence>
<dbReference type="InterPro" id="IPR044965">
    <property type="entry name" value="Glyco_hydro_17_plant"/>
</dbReference>
<reference evidence="9" key="1">
    <citation type="submission" date="2019-12" db="EMBL/GenBank/DDBJ databases">
        <authorList>
            <person name="Scholes J."/>
        </authorList>
    </citation>
    <scope>NUCLEOTIDE SEQUENCE</scope>
</reference>
<gene>
    <name evidence="9" type="ORF">SHERM_13353</name>
</gene>
<dbReference type="SUPFAM" id="SSF51445">
    <property type="entry name" value="(Trans)glycosidases"/>
    <property type="match status" value="1"/>
</dbReference>
<name>A0A9N7R587_STRHE</name>
<dbReference type="AlphaFoldDB" id="A0A9N7R587"/>
<protein>
    <submittedName>
        <fullName evidence="9">O-Glycosyl hydrolases family 17 protein</fullName>
    </submittedName>
</protein>
<keyword evidence="5" id="KW-0326">Glycosidase</keyword>
<dbReference type="SMART" id="SM00768">
    <property type="entry name" value="X8"/>
    <property type="match status" value="1"/>
</dbReference>
<feature type="signal peptide" evidence="7">
    <location>
        <begin position="1"/>
        <end position="24"/>
    </location>
</feature>